<dbReference type="Pfam" id="PF11164">
    <property type="entry name" value="DUF2948"/>
    <property type="match status" value="1"/>
</dbReference>
<evidence type="ECO:0008006" key="3">
    <source>
        <dbReference type="Google" id="ProtNLM"/>
    </source>
</evidence>
<protein>
    <recommendedName>
        <fullName evidence="3">DUF2948 domain-containing protein</fullName>
    </recommendedName>
</protein>
<sequence>MNPLRLIAFDSEDLRIVSAHVQDAVMRVADLVPDPRSRTFTLEMNRFVWEKRRGLFDRRGERRRSVLAIKRVTGVRSSGIDRSKGEDILNLLSVTFHRGEDPAGAIELTFSGGAAVRLEVECIEVQLTDIGAAWETLSRPDHDNSRNEQ</sequence>
<gene>
    <name evidence="1" type="ORF">CSC94_19040</name>
</gene>
<name>A0A2G1QJ28_9HYPH</name>
<dbReference type="EMBL" id="PDVP01000015">
    <property type="protein sequence ID" value="PHP65454.1"/>
    <property type="molecule type" value="Genomic_DNA"/>
</dbReference>
<dbReference type="InterPro" id="IPR021335">
    <property type="entry name" value="DUF2948"/>
</dbReference>
<organism evidence="1 2">
    <name type="scientific">Zhengella mangrovi</name>
    <dbReference type="NCBI Taxonomy" id="1982044"/>
    <lineage>
        <taxon>Bacteria</taxon>
        <taxon>Pseudomonadati</taxon>
        <taxon>Pseudomonadota</taxon>
        <taxon>Alphaproteobacteria</taxon>
        <taxon>Hyphomicrobiales</taxon>
        <taxon>Notoacmeibacteraceae</taxon>
        <taxon>Zhengella</taxon>
    </lineage>
</organism>
<proteinExistence type="predicted"/>
<dbReference type="RefSeq" id="WP_099307967.1">
    <property type="nucleotide sequence ID" value="NZ_PDVP01000015.1"/>
</dbReference>
<dbReference type="Proteomes" id="UP000221168">
    <property type="component" value="Unassembled WGS sequence"/>
</dbReference>
<reference evidence="1 2" key="1">
    <citation type="submission" date="2017-10" db="EMBL/GenBank/DDBJ databases">
        <title>Sedimentibacterium mangrovi gen. nov., sp. nov., a novel member of family Phyllobacteriacea isolated from mangrove sediment.</title>
        <authorList>
            <person name="Liao H."/>
            <person name="Tian Y."/>
        </authorList>
    </citation>
    <scope>NUCLEOTIDE SEQUENCE [LARGE SCALE GENOMIC DNA]</scope>
    <source>
        <strain evidence="1 2">X9-2-2</strain>
    </source>
</reference>
<evidence type="ECO:0000313" key="1">
    <source>
        <dbReference type="EMBL" id="PHP65454.1"/>
    </source>
</evidence>
<dbReference type="AlphaFoldDB" id="A0A2G1QJ28"/>
<dbReference type="OrthoDB" id="9806367at2"/>
<accession>A0A2G1QJ28</accession>
<keyword evidence="2" id="KW-1185">Reference proteome</keyword>
<evidence type="ECO:0000313" key="2">
    <source>
        <dbReference type="Proteomes" id="UP000221168"/>
    </source>
</evidence>
<comment type="caution">
    <text evidence="1">The sequence shown here is derived from an EMBL/GenBank/DDBJ whole genome shotgun (WGS) entry which is preliminary data.</text>
</comment>